<dbReference type="GeneID" id="54407458"/>
<protein>
    <submittedName>
        <fullName evidence="1">Uncharacterized protein</fullName>
    </submittedName>
</protein>
<accession>A0A6A5ZVU1</accession>
<sequence>MSTFTKHPDTIKYPLPRTNSFQNFNSPSPTAMIGITARMVAITAFVLALQLHSSFLEHYLNFVTESYKFFSLNLLQRLQASNLVGEICQTISHIVPSSVMDELESLANVAQNTMVHVSLVVRMSLYTATRTYNALHLYLSPLIADIVFGNLSVLAISVLLRCLVCTTLGIFHCLQAMGYTLGRVVQILMLPFRLGDKLLTKVCGITSGREEVSR</sequence>
<reference evidence="1" key="1">
    <citation type="journal article" date="2020" name="Stud. Mycol.">
        <title>101 Dothideomycetes genomes: a test case for predicting lifestyles and emergence of pathogens.</title>
        <authorList>
            <person name="Haridas S."/>
            <person name="Albert R."/>
            <person name="Binder M."/>
            <person name="Bloem J."/>
            <person name="Labutti K."/>
            <person name="Salamov A."/>
            <person name="Andreopoulos B."/>
            <person name="Baker S."/>
            <person name="Barry K."/>
            <person name="Bills G."/>
            <person name="Bluhm B."/>
            <person name="Cannon C."/>
            <person name="Castanera R."/>
            <person name="Culley D."/>
            <person name="Daum C."/>
            <person name="Ezra D."/>
            <person name="Gonzalez J."/>
            <person name="Henrissat B."/>
            <person name="Kuo A."/>
            <person name="Liang C."/>
            <person name="Lipzen A."/>
            <person name="Lutzoni F."/>
            <person name="Magnuson J."/>
            <person name="Mondo S."/>
            <person name="Nolan M."/>
            <person name="Ohm R."/>
            <person name="Pangilinan J."/>
            <person name="Park H.-J."/>
            <person name="Ramirez L."/>
            <person name="Alfaro M."/>
            <person name="Sun H."/>
            <person name="Tritt A."/>
            <person name="Yoshinaga Y."/>
            <person name="Zwiers L.-H."/>
            <person name="Turgeon B."/>
            <person name="Goodwin S."/>
            <person name="Spatafora J."/>
            <person name="Crous P."/>
            <person name="Grigoriev I."/>
        </authorList>
    </citation>
    <scope>NUCLEOTIDE SEQUENCE</scope>
    <source>
        <strain evidence="1">CBS 119687</strain>
    </source>
</reference>
<dbReference type="RefSeq" id="XP_033518104.1">
    <property type="nucleotide sequence ID" value="XM_033667026.1"/>
</dbReference>
<evidence type="ECO:0000313" key="1">
    <source>
        <dbReference type="EMBL" id="KAF2123710.1"/>
    </source>
</evidence>
<gene>
    <name evidence="1" type="ORF">P153DRAFT_361835</name>
</gene>
<dbReference type="AlphaFoldDB" id="A0A6A5ZVU1"/>
<dbReference type="EMBL" id="ML977523">
    <property type="protein sequence ID" value="KAF2123710.1"/>
    <property type="molecule type" value="Genomic_DNA"/>
</dbReference>
<evidence type="ECO:0000313" key="2">
    <source>
        <dbReference type="Proteomes" id="UP000799771"/>
    </source>
</evidence>
<keyword evidence="2" id="KW-1185">Reference proteome</keyword>
<dbReference type="Proteomes" id="UP000799771">
    <property type="component" value="Unassembled WGS sequence"/>
</dbReference>
<proteinExistence type="predicted"/>
<organism evidence="1 2">
    <name type="scientific">Dothidotthia symphoricarpi CBS 119687</name>
    <dbReference type="NCBI Taxonomy" id="1392245"/>
    <lineage>
        <taxon>Eukaryota</taxon>
        <taxon>Fungi</taxon>
        <taxon>Dikarya</taxon>
        <taxon>Ascomycota</taxon>
        <taxon>Pezizomycotina</taxon>
        <taxon>Dothideomycetes</taxon>
        <taxon>Pleosporomycetidae</taxon>
        <taxon>Pleosporales</taxon>
        <taxon>Dothidotthiaceae</taxon>
        <taxon>Dothidotthia</taxon>
    </lineage>
</organism>
<name>A0A6A5ZVU1_9PLEO</name>